<evidence type="ECO:0000313" key="1">
    <source>
        <dbReference type="EMBL" id="TDE17688.1"/>
    </source>
</evidence>
<dbReference type="AlphaFoldDB" id="A0A4V2Z4R4"/>
<proteinExistence type="predicted"/>
<name>A0A4V2Z4R4_9BACT</name>
<comment type="caution">
    <text evidence="1">The sequence shown here is derived from an EMBL/GenBank/DDBJ whole genome shotgun (WGS) entry which is preliminary data.</text>
</comment>
<dbReference type="OrthoDB" id="3232804at2"/>
<dbReference type="EMBL" id="SMFL01000002">
    <property type="protein sequence ID" value="TDE17688.1"/>
    <property type="molecule type" value="Genomic_DNA"/>
</dbReference>
<accession>A0A4V2Z4R4</accession>
<dbReference type="RefSeq" id="WP_131957554.1">
    <property type="nucleotide sequence ID" value="NZ_SMFL01000002.1"/>
</dbReference>
<dbReference type="Proteomes" id="UP000294850">
    <property type="component" value="Unassembled WGS sequence"/>
</dbReference>
<keyword evidence="2" id="KW-1185">Reference proteome</keyword>
<protein>
    <submittedName>
        <fullName evidence="1">Uncharacterized protein</fullName>
    </submittedName>
</protein>
<sequence>MASKRRIRKKVCGKKKAYETMQQALATRHHIGLKKELAVYKCPVCQKWHLGHKVKSQPIPHFNAKGRHTGRCRVFDDNFRQQLQDKYRVQEVEVTVVLKPIPFWMKVKRLFYKYF</sequence>
<gene>
    <name evidence="1" type="ORF">E0F88_07300</name>
</gene>
<reference evidence="1 2" key="1">
    <citation type="submission" date="2019-03" db="EMBL/GenBank/DDBJ databases">
        <title>Dyadobacter AR-3-6 sp. nov., isolated from arctic soil.</title>
        <authorList>
            <person name="Chaudhary D.K."/>
        </authorList>
    </citation>
    <scope>NUCLEOTIDE SEQUENCE [LARGE SCALE GENOMIC DNA]</scope>
    <source>
        <strain evidence="1 2">AR-3-6</strain>
    </source>
</reference>
<organism evidence="1 2">
    <name type="scientific">Dyadobacter psychrotolerans</name>
    <dbReference type="NCBI Taxonomy" id="2541721"/>
    <lineage>
        <taxon>Bacteria</taxon>
        <taxon>Pseudomonadati</taxon>
        <taxon>Bacteroidota</taxon>
        <taxon>Cytophagia</taxon>
        <taxon>Cytophagales</taxon>
        <taxon>Spirosomataceae</taxon>
        <taxon>Dyadobacter</taxon>
    </lineage>
</organism>
<evidence type="ECO:0000313" key="2">
    <source>
        <dbReference type="Proteomes" id="UP000294850"/>
    </source>
</evidence>